<dbReference type="AlphaFoldDB" id="A0A1S7RWG9"/>
<dbReference type="Proteomes" id="UP000191987">
    <property type="component" value="Unassembled WGS sequence"/>
</dbReference>
<evidence type="ECO:0000313" key="3">
    <source>
        <dbReference type="Proteomes" id="UP000191987"/>
    </source>
</evidence>
<dbReference type="RefSeq" id="WP_162936829.1">
    <property type="nucleotide sequence ID" value="NZ_LT009749.1"/>
</dbReference>
<feature type="compositionally biased region" description="Acidic residues" evidence="1">
    <location>
        <begin position="98"/>
        <end position="108"/>
    </location>
</feature>
<accession>A0A1S7RWG9</accession>
<organism evidence="2 3">
    <name type="scientific">Agrobacterium deltaense Zutra 3/1</name>
    <dbReference type="NCBI Taxonomy" id="1183427"/>
    <lineage>
        <taxon>Bacteria</taxon>
        <taxon>Pseudomonadati</taxon>
        <taxon>Pseudomonadota</taxon>
        <taxon>Alphaproteobacteria</taxon>
        <taxon>Hyphomicrobiales</taxon>
        <taxon>Rhizobiaceae</taxon>
        <taxon>Rhizobium/Agrobacterium group</taxon>
        <taxon>Agrobacterium</taxon>
    </lineage>
</organism>
<feature type="region of interest" description="Disordered" evidence="1">
    <location>
        <begin position="63"/>
        <end position="131"/>
    </location>
</feature>
<sequence>MQLSTTYVKRNNGVISVEFVGNDGDQVSVRLADGLEGIDDAEAIKRASAVMVQLTAFGTRHGADAPSQFSALGTAQDDASQGLLHGQASARTARDREILEEELEEGLEDSFPASDPVSATVTSIASRKGGQ</sequence>
<reference evidence="2 3" key="1">
    <citation type="submission" date="2016-01" db="EMBL/GenBank/DDBJ databases">
        <authorList>
            <person name="Oliw E.H."/>
        </authorList>
    </citation>
    <scope>NUCLEOTIDE SEQUENCE [LARGE SCALE GENOMIC DNA]</scope>
    <source>
        <strain evidence="2 3">Zutra 3-1</strain>
    </source>
</reference>
<protein>
    <submittedName>
        <fullName evidence="2">Uncharacterized protein</fullName>
    </submittedName>
</protein>
<feature type="compositionally biased region" description="Polar residues" evidence="1">
    <location>
        <begin position="67"/>
        <end position="79"/>
    </location>
</feature>
<evidence type="ECO:0000313" key="2">
    <source>
        <dbReference type="EMBL" id="CUX58598.1"/>
    </source>
</evidence>
<proteinExistence type="predicted"/>
<dbReference type="EMBL" id="FBWG01000045">
    <property type="protein sequence ID" value="CUX58598.1"/>
    <property type="molecule type" value="Genomic_DNA"/>
</dbReference>
<evidence type="ECO:0000256" key="1">
    <source>
        <dbReference type="SAM" id="MobiDB-lite"/>
    </source>
</evidence>
<gene>
    <name evidence="2" type="ORF">AGR7C_Lc60076</name>
</gene>
<name>A0A1S7RWG9_9HYPH</name>